<dbReference type="RefSeq" id="WP_185274070.1">
    <property type="nucleotide sequence ID" value="NZ_CP055156.1"/>
</dbReference>
<evidence type="ECO:0000256" key="8">
    <source>
        <dbReference type="SAM" id="SignalP"/>
    </source>
</evidence>
<feature type="binding site" description="covalent" evidence="6">
    <location>
        <position position="620"/>
    </location>
    <ligand>
        <name>heme c</name>
        <dbReference type="ChEBI" id="CHEBI:61717"/>
    </ligand>
</feature>
<dbReference type="InterPro" id="IPR011042">
    <property type="entry name" value="6-blade_b-propeller_TolB-like"/>
</dbReference>
<feature type="signal peptide" evidence="8">
    <location>
        <begin position="1"/>
        <end position="35"/>
    </location>
</feature>
<evidence type="ECO:0000256" key="3">
    <source>
        <dbReference type="ARBA" id="ARBA00022723"/>
    </source>
</evidence>
<keyword evidence="2 6" id="KW-0349">Heme</keyword>
<keyword evidence="11" id="KW-1185">Reference proteome</keyword>
<feature type="binding site" description="covalent" evidence="6">
    <location>
        <position position="624"/>
    </location>
    <ligand>
        <name>heme c</name>
        <dbReference type="ChEBI" id="CHEBI:61717"/>
    </ligand>
</feature>
<gene>
    <name evidence="10" type="ORF">HUW51_10945</name>
</gene>
<dbReference type="Gene3D" id="2.120.10.30">
    <property type="entry name" value="TolB, C-terminal domain"/>
    <property type="match status" value="1"/>
</dbReference>
<proteinExistence type="predicted"/>
<evidence type="ECO:0000313" key="10">
    <source>
        <dbReference type="EMBL" id="QNF33218.1"/>
    </source>
</evidence>
<organism evidence="10 11">
    <name type="scientific">Adhaeribacter swui</name>
    <dbReference type="NCBI Taxonomy" id="2086471"/>
    <lineage>
        <taxon>Bacteria</taxon>
        <taxon>Pseudomonadati</taxon>
        <taxon>Bacteroidota</taxon>
        <taxon>Cytophagia</taxon>
        <taxon>Cytophagales</taxon>
        <taxon>Hymenobacteraceae</taxon>
        <taxon>Adhaeribacter</taxon>
    </lineage>
</organism>
<keyword evidence="5 6" id="KW-0408">Iron</keyword>
<dbReference type="SUPFAM" id="SSF50952">
    <property type="entry name" value="Soluble quinoprotein glucose dehydrogenase"/>
    <property type="match status" value="1"/>
</dbReference>
<dbReference type="Proteomes" id="UP000515237">
    <property type="component" value="Chromosome"/>
</dbReference>
<dbReference type="Pfam" id="PF00034">
    <property type="entry name" value="Cytochrom_C"/>
    <property type="match status" value="1"/>
</dbReference>
<evidence type="ECO:0000256" key="1">
    <source>
        <dbReference type="ARBA" id="ARBA00022448"/>
    </source>
</evidence>
<evidence type="ECO:0000256" key="4">
    <source>
        <dbReference type="ARBA" id="ARBA00022982"/>
    </source>
</evidence>
<dbReference type="InterPro" id="IPR009056">
    <property type="entry name" value="Cyt_c-like_dom"/>
</dbReference>
<dbReference type="InterPro" id="IPR036909">
    <property type="entry name" value="Cyt_c-like_dom_sf"/>
</dbReference>
<evidence type="ECO:0000313" key="11">
    <source>
        <dbReference type="Proteomes" id="UP000515237"/>
    </source>
</evidence>
<name>A0A7G7G7T4_9BACT</name>
<sequence length="709" mass="77817">MKYSSKYIRNKFLRRTALPLLLGAFSLAGVSSAQAQNAPKEEDFYKIVKVSAPEGTILEVGGLTMLPNGDLGISTRRGDIFIVENPTSARPYFRKFASGLHEVLGLAYKDGALYCAQRGELTKLVDTNKDGKADVFETVYAWPLSGHYHEYSFGPKIAPDGSFFVTGNVAFGDEQWWRGESRVPWRGWTLKISPDGKVEPWATGMRSPAGLGMIDGELFYSDNQGEYVGSGGIWHVKKGIFAGHPAGLKWTNLPGSPVKYTTEQFNAKLDPRDKRDANDRAIKPENVVNEKFVTKADLKKDFPQLQLQAVVLPHTILGISNSEIVKIPEGAFGPFAGQLLVGDQGQSKISRVMLEKVKGEFQGAAIEFRNDFQSGVMRMAWGPDNSLFVGETNRGWGSAGEENQGLQRLVYNNQVPFEMLNVRAMPDGFEIEFTKPVDRSSAEDLASYAVESFTYKYHPVYGSPPVNIENPKVKGVKVSEDGMKARIIVDGLREAYVHNISLEGIRDKEKSSPLLHTNAFYTLNNIPDGAKLPLAQASTKNSGKSVAIKSVPTEIMEDRFNFKLQSAVVESGLKNNNKTAAKGGAKGSAKGTGIVAKGSVPAQQVLTYDQIKPILQKNNCLACHNPDKRQVGPAYKDVAKRKYTNERIVKLIHNPEPQNWPEYATEMPPMPQVSRGDALKIAAWINSLDGGSNESASKAAVKNPDDPNN</sequence>
<dbReference type="GO" id="GO:0005506">
    <property type="term" value="F:iron ion binding"/>
    <property type="evidence" value="ECO:0007669"/>
    <property type="project" value="InterPro"/>
</dbReference>
<evidence type="ECO:0000256" key="7">
    <source>
        <dbReference type="SAM" id="MobiDB-lite"/>
    </source>
</evidence>
<dbReference type="KEGG" id="aswu:HUW51_10945"/>
<dbReference type="InterPro" id="IPR011041">
    <property type="entry name" value="Quinoprot_gluc/sorb_DH_b-prop"/>
</dbReference>
<dbReference type="EMBL" id="CP055156">
    <property type="protein sequence ID" value="QNF33218.1"/>
    <property type="molecule type" value="Genomic_DNA"/>
</dbReference>
<evidence type="ECO:0000256" key="5">
    <source>
        <dbReference type="ARBA" id="ARBA00023004"/>
    </source>
</evidence>
<feature type="region of interest" description="Disordered" evidence="7">
    <location>
        <begin position="688"/>
        <end position="709"/>
    </location>
</feature>
<dbReference type="AlphaFoldDB" id="A0A7G7G7T4"/>
<dbReference type="PANTHER" id="PTHR33546:SF1">
    <property type="entry name" value="LARGE, MULTIFUNCTIONAL SECRETED PROTEIN"/>
    <property type="match status" value="1"/>
</dbReference>
<keyword evidence="1" id="KW-0813">Transport</keyword>
<dbReference type="GO" id="GO:0009055">
    <property type="term" value="F:electron transfer activity"/>
    <property type="evidence" value="ECO:0007669"/>
    <property type="project" value="InterPro"/>
</dbReference>
<dbReference type="PROSITE" id="PS51007">
    <property type="entry name" value="CYTC"/>
    <property type="match status" value="1"/>
</dbReference>
<dbReference type="SUPFAM" id="SSF46626">
    <property type="entry name" value="Cytochrome c"/>
    <property type="match status" value="1"/>
</dbReference>
<feature type="binding site" description="covalent" evidence="6">
    <location>
        <position position="667"/>
    </location>
    <ligand>
        <name>heme c</name>
        <dbReference type="ChEBI" id="CHEBI:61717"/>
    </ligand>
</feature>
<evidence type="ECO:0000256" key="6">
    <source>
        <dbReference type="PIRSR" id="PIRSR602324-1"/>
    </source>
</evidence>
<accession>A0A7G7G7T4</accession>
<dbReference type="Gene3D" id="1.10.760.10">
    <property type="entry name" value="Cytochrome c-like domain"/>
    <property type="match status" value="1"/>
</dbReference>
<reference evidence="10 11" key="1">
    <citation type="journal article" date="2018" name="Int. J. Syst. Evol. Microbiol.">
        <title>Adhaeribacter swui sp. nov., isolated from wet mud.</title>
        <authorList>
            <person name="Kim D.U."/>
            <person name="Kim K.W."/>
            <person name="Kang M.S."/>
            <person name="Kim J.Y."/>
            <person name="Jang J.H."/>
            <person name="Kim M.K."/>
        </authorList>
    </citation>
    <scope>NUCLEOTIDE SEQUENCE [LARGE SCALE GENOMIC DNA]</scope>
    <source>
        <strain evidence="10 11">KCTC 52873</strain>
    </source>
</reference>
<keyword evidence="4" id="KW-0249">Electron transport</keyword>
<dbReference type="InterPro" id="IPR002324">
    <property type="entry name" value="Cyt_c_ID"/>
</dbReference>
<keyword evidence="3 6" id="KW-0479">Metal-binding</keyword>
<protein>
    <submittedName>
        <fullName evidence="10">C-type cytochrome</fullName>
    </submittedName>
</protein>
<feature type="domain" description="Cytochrome c" evidence="9">
    <location>
        <begin position="586"/>
        <end position="689"/>
    </location>
</feature>
<dbReference type="PANTHER" id="PTHR33546">
    <property type="entry name" value="LARGE, MULTIFUNCTIONAL SECRETED PROTEIN-RELATED"/>
    <property type="match status" value="1"/>
</dbReference>
<keyword evidence="8" id="KW-0732">Signal</keyword>
<feature type="chain" id="PRO_5028829736" evidence="8">
    <location>
        <begin position="36"/>
        <end position="709"/>
    </location>
</feature>
<evidence type="ECO:0000259" key="9">
    <source>
        <dbReference type="PROSITE" id="PS51007"/>
    </source>
</evidence>
<dbReference type="GO" id="GO:0020037">
    <property type="term" value="F:heme binding"/>
    <property type="evidence" value="ECO:0007669"/>
    <property type="project" value="InterPro"/>
</dbReference>
<comment type="PTM">
    <text evidence="6">Binds 1 heme c group covalently per subunit.</text>
</comment>
<dbReference type="PRINTS" id="PR00606">
    <property type="entry name" value="CYTCHROMECID"/>
</dbReference>
<evidence type="ECO:0000256" key="2">
    <source>
        <dbReference type="ARBA" id="ARBA00022617"/>
    </source>
</evidence>